<feature type="transmembrane region" description="Helical" evidence="5">
    <location>
        <begin position="220"/>
        <end position="243"/>
    </location>
</feature>
<keyword evidence="3 5" id="KW-1133">Transmembrane helix</keyword>
<feature type="transmembrane region" description="Helical" evidence="5">
    <location>
        <begin position="425"/>
        <end position="447"/>
    </location>
</feature>
<feature type="transmembrane region" description="Helical" evidence="5">
    <location>
        <begin position="191"/>
        <end position="214"/>
    </location>
</feature>
<name>A0ABP0NEU5_9DINO</name>
<evidence type="ECO:0000259" key="6">
    <source>
        <dbReference type="Pfam" id="PF01490"/>
    </source>
</evidence>
<dbReference type="EMBL" id="CAXAMM010028036">
    <property type="protein sequence ID" value="CAK9062076.1"/>
    <property type="molecule type" value="Genomic_DNA"/>
</dbReference>
<evidence type="ECO:0000256" key="5">
    <source>
        <dbReference type="SAM" id="Phobius"/>
    </source>
</evidence>
<dbReference type="PANTHER" id="PTHR22950">
    <property type="entry name" value="AMINO ACID TRANSPORTER"/>
    <property type="match status" value="1"/>
</dbReference>
<organism evidence="7 8">
    <name type="scientific">Durusdinium trenchii</name>
    <dbReference type="NCBI Taxonomy" id="1381693"/>
    <lineage>
        <taxon>Eukaryota</taxon>
        <taxon>Sar</taxon>
        <taxon>Alveolata</taxon>
        <taxon>Dinophyceae</taxon>
        <taxon>Suessiales</taxon>
        <taxon>Symbiodiniaceae</taxon>
        <taxon>Durusdinium</taxon>
    </lineage>
</organism>
<comment type="subcellular location">
    <subcellularLocation>
        <location evidence="1">Membrane</location>
        <topology evidence="1">Multi-pass membrane protein</topology>
    </subcellularLocation>
</comment>
<feature type="transmembrane region" description="Helical" evidence="5">
    <location>
        <begin position="510"/>
        <end position="534"/>
    </location>
</feature>
<evidence type="ECO:0000256" key="4">
    <source>
        <dbReference type="ARBA" id="ARBA00023136"/>
    </source>
</evidence>
<reference evidence="7 8" key="1">
    <citation type="submission" date="2024-02" db="EMBL/GenBank/DDBJ databases">
        <authorList>
            <person name="Chen Y."/>
            <person name="Shah S."/>
            <person name="Dougan E. K."/>
            <person name="Thang M."/>
            <person name="Chan C."/>
        </authorList>
    </citation>
    <scope>NUCLEOTIDE SEQUENCE [LARGE SCALE GENOMIC DNA]</scope>
</reference>
<keyword evidence="2 5" id="KW-0812">Transmembrane</keyword>
<evidence type="ECO:0000313" key="8">
    <source>
        <dbReference type="Proteomes" id="UP001642464"/>
    </source>
</evidence>
<feature type="transmembrane region" description="Helical" evidence="5">
    <location>
        <begin position="286"/>
        <end position="306"/>
    </location>
</feature>
<gene>
    <name evidence="7" type="ORF">SCF082_LOCUS32410</name>
</gene>
<feature type="transmembrane region" description="Helical" evidence="5">
    <location>
        <begin position="354"/>
        <end position="374"/>
    </location>
</feature>
<feature type="transmembrane region" description="Helical" evidence="5">
    <location>
        <begin position="386"/>
        <end position="404"/>
    </location>
</feature>
<keyword evidence="4 5" id="KW-0472">Membrane</keyword>
<dbReference type="InterPro" id="IPR013057">
    <property type="entry name" value="AA_transpt_TM"/>
</dbReference>
<protein>
    <submittedName>
        <fullName evidence="7">Amino acid transporter AVT1D (AtAvt1D)</fullName>
    </submittedName>
</protein>
<accession>A0ABP0NEU5</accession>
<comment type="caution">
    <text evidence="7">The sequence shown here is derived from an EMBL/GenBank/DDBJ whole genome shotgun (WGS) entry which is preliminary data.</text>
</comment>
<evidence type="ECO:0000256" key="3">
    <source>
        <dbReference type="ARBA" id="ARBA00022989"/>
    </source>
</evidence>
<dbReference type="Proteomes" id="UP001642464">
    <property type="component" value="Unassembled WGS sequence"/>
</dbReference>
<evidence type="ECO:0000256" key="1">
    <source>
        <dbReference type="ARBA" id="ARBA00004141"/>
    </source>
</evidence>
<evidence type="ECO:0000313" key="7">
    <source>
        <dbReference type="EMBL" id="CAK9062076.1"/>
    </source>
</evidence>
<keyword evidence="8" id="KW-1185">Reference proteome</keyword>
<feature type="transmembrane region" description="Helical" evidence="5">
    <location>
        <begin position="467"/>
        <end position="490"/>
    </location>
</feature>
<sequence>MLAYEWYDTATSYEESDIAVRAWSVPGLTHVTHEDATLRSIDCPNLKLKMAWFTAWSLYLASPNAFDLFSRSFLRFLSAAWATWHGMVLAFIGDFVITPGWTSCPTETAPLADSYTETGSLNKGAVAAEVTCAASPPATSASLVQTKRPVIKVHALSSCGERPAPFWPGSDYTSDSWTNGYQRSFEQRLGVWDASLAIFSGVMGVGVLSMPYAMSRAGFIAAPLILLVVLCSAYTAHLLVWALQAQPSLPLLAGNKGRTDKVSSERACEASRSKLYTWGSLVENAFGSRACIAANIFLSLETWGYLLSYIVGASMNISQLLGDEKSRNLAVLLSVAFAYMLATPRSRLNLVSNCAYLCCFVMLIVSGLLLPQPAPWSELKSFDSRGLFSVAGILVFSPAGHAFFPDIQRRMRQPELFPICLRRAYGAAAVLYLAVGLAGYLLFGSSLQPSAVQNVGWTRDFQPLPKMHWLAAASAVAMAIRLVVMQAFVLPTLTSSLQQLLGTSQTVQGVAAFFSAQVALLLNFLGGAICAHIVPWPKSEVEKLLPPAYRLPFKTNESQHVGFGIELLFNRILLRHFI</sequence>
<proteinExistence type="predicted"/>
<evidence type="ECO:0000256" key="2">
    <source>
        <dbReference type="ARBA" id="ARBA00022692"/>
    </source>
</evidence>
<dbReference type="Pfam" id="PF01490">
    <property type="entry name" value="Aa_trans"/>
    <property type="match status" value="1"/>
</dbReference>
<feature type="domain" description="Amino acid transporter transmembrane" evidence="6">
    <location>
        <begin position="189"/>
        <end position="505"/>
    </location>
</feature>